<comment type="caution">
    <text evidence="1">The sequence shown here is derived from an EMBL/GenBank/DDBJ whole genome shotgun (WGS) entry which is preliminary data.</text>
</comment>
<protein>
    <submittedName>
        <fullName evidence="1">Uncharacterized protein</fullName>
    </submittedName>
</protein>
<dbReference type="EMBL" id="QJJR01000004">
    <property type="protein sequence ID" value="PXW91812.1"/>
    <property type="molecule type" value="Genomic_DNA"/>
</dbReference>
<accession>A0A2V3WCU5</accession>
<organism evidence="1 2">
    <name type="scientific">Streptohalobacillus salinus</name>
    <dbReference type="NCBI Taxonomy" id="621096"/>
    <lineage>
        <taxon>Bacteria</taxon>
        <taxon>Bacillati</taxon>
        <taxon>Bacillota</taxon>
        <taxon>Bacilli</taxon>
        <taxon>Bacillales</taxon>
        <taxon>Bacillaceae</taxon>
        <taxon>Streptohalobacillus</taxon>
    </lineage>
</organism>
<name>A0A2V3WCU5_9BACI</name>
<evidence type="ECO:0000313" key="1">
    <source>
        <dbReference type="EMBL" id="PXW91812.1"/>
    </source>
</evidence>
<sequence length="63" mass="7242">MMRGLELKSFPAVEKLGLSDRSQDKYPLYRLDKYACDTKKEIGHCFLPIGATPCDFRCVRLIC</sequence>
<dbReference type="AlphaFoldDB" id="A0A2V3WCU5"/>
<dbReference type="Proteomes" id="UP000247922">
    <property type="component" value="Unassembled WGS sequence"/>
</dbReference>
<proteinExistence type="predicted"/>
<keyword evidence="2" id="KW-1185">Reference proteome</keyword>
<gene>
    <name evidence="1" type="ORF">DES38_104247</name>
</gene>
<reference evidence="1 2" key="1">
    <citation type="submission" date="2018-05" db="EMBL/GenBank/DDBJ databases">
        <title>Genomic Encyclopedia of Type Strains, Phase IV (KMG-IV): sequencing the most valuable type-strain genomes for metagenomic binning, comparative biology and taxonomic classification.</title>
        <authorList>
            <person name="Goeker M."/>
        </authorList>
    </citation>
    <scope>NUCLEOTIDE SEQUENCE [LARGE SCALE GENOMIC DNA]</scope>
    <source>
        <strain evidence="1 2">DSM 22440</strain>
    </source>
</reference>
<evidence type="ECO:0000313" key="2">
    <source>
        <dbReference type="Proteomes" id="UP000247922"/>
    </source>
</evidence>